<dbReference type="Proteomes" id="UP001529180">
    <property type="component" value="Unassembled WGS sequence"/>
</dbReference>
<comment type="similarity">
    <text evidence="2 5">Belongs to the aldose epimerase family.</text>
</comment>
<evidence type="ECO:0000256" key="3">
    <source>
        <dbReference type="ARBA" id="ARBA00023235"/>
    </source>
</evidence>
<feature type="compositionally biased region" description="Basic and acidic residues" evidence="6">
    <location>
        <begin position="1"/>
        <end position="10"/>
    </location>
</feature>
<dbReference type="NCBIfam" id="NF008277">
    <property type="entry name" value="PRK11055.1"/>
    <property type="match status" value="1"/>
</dbReference>
<evidence type="ECO:0000256" key="5">
    <source>
        <dbReference type="PIRNR" id="PIRNR005096"/>
    </source>
</evidence>
<protein>
    <recommendedName>
        <fullName evidence="5">Aldose 1-epimerase</fullName>
        <ecNumber evidence="5">5.1.3.3</ecNumber>
    </recommendedName>
</protein>
<dbReference type="InterPro" id="IPR008183">
    <property type="entry name" value="Aldose_1/G6P_1-epimerase"/>
</dbReference>
<dbReference type="Gene3D" id="2.70.98.10">
    <property type="match status" value="1"/>
</dbReference>
<keyword evidence="3 5" id="KW-0413">Isomerase</keyword>
<proteinExistence type="inferred from homology"/>
<feature type="region of interest" description="Disordered" evidence="6">
    <location>
        <begin position="1"/>
        <end position="24"/>
    </location>
</feature>
<evidence type="ECO:0000313" key="8">
    <source>
        <dbReference type="Proteomes" id="UP001529180"/>
    </source>
</evidence>
<dbReference type="PANTHER" id="PTHR10091:SF0">
    <property type="entry name" value="GALACTOSE MUTAROTASE"/>
    <property type="match status" value="1"/>
</dbReference>
<accession>A0ABT6GBE3</accession>
<dbReference type="EC" id="5.1.3.3" evidence="5"/>
<dbReference type="CDD" id="cd09019">
    <property type="entry name" value="galactose_mutarotase_like"/>
    <property type="match status" value="1"/>
</dbReference>
<evidence type="ECO:0000256" key="6">
    <source>
        <dbReference type="SAM" id="MobiDB-lite"/>
    </source>
</evidence>
<dbReference type="PIRSF" id="PIRSF005096">
    <property type="entry name" value="GALM"/>
    <property type="match status" value="1"/>
</dbReference>
<reference evidence="7 8" key="1">
    <citation type="submission" date="2023-03" db="EMBL/GenBank/DDBJ databases">
        <title>Strain FZY0004 represents a novel species in the genus Thalassospira isolated from seawater.</title>
        <authorList>
            <person name="Fu Z.-Y."/>
        </authorList>
    </citation>
    <scope>NUCLEOTIDE SEQUENCE [LARGE SCALE GENOMIC DNA]</scope>
    <source>
        <strain evidence="7 8">FZY0004</strain>
    </source>
</reference>
<keyword evidence="8" id="KW-1185">Reference proteome</keyword>
<evidence type="ECO:0000256" key="2">
    <source>
        <dbReference type="ARBA" id="ARBA00006206"/>
    </source>
</evidence>
<dbReference type="RefSeq" id="WP_258547999.1">
    <property type="nucleotide sequence ID" value="NZ_JARSBO010000005.1"/>
</dbReference>
<dbReference type="Pfam" id="PF01263">
    <property type="entry name" value="Aldose_epim"/>
    <property type="match status" value="1"/>
</dbReference>
<comment type="pathway">
    <text evidence="1 5">Carbohydrate metabolism; hexose metabolism.</text>
</comment>
<organism evidence="7 8">
    <name type="scientific">Thalassospira aquimaris</name>
    <dbReference type="NCBI Taxonomy" id="3037796"/>
    <lineage>
        <taxon>Bacteria</taxon>
        <taxon>Pseudomonadati</taxon>
        <taxon>Pseudomonadota</taxon>
        <taxon>Alphaproteobacteria</taxon>
        <taxon>Rhodospirillales</taxon>
        <taxon>Thalassospiraceae</taxon>
        <taxon>Thalassospira</taxon>
    </lineage>
</organism>
<evidence type="ECO:0000256" key="4">
    <source>
        <dbReference type="ARBA" id="ARBA00023277"/>
    </source>
</evidence>
<dbReference type="GO" id="GO:0016853">
    <property type="term" value="F:isomerase activity"/>
    <property type="evidence" value="ECO:0007669"/>
    <property type="project" value="UniProtKB-KW"/>
</dbReference>
<keyword evidence="4 5" id="KW-0119">Carbohydrate metabolism</keyword>
<evidence type="ECO:0000256" key="1">
    <source>
        <dbReference type="ARBA" id="ARBA00005028"/>
    </source>
</evidence>
<name>A0ABT6GBE3_9PROT</name>
<dbReference type="InterPro" id="IPR047215">
    <property type="entry name" value="Galactose_mutarotase-like"/>
</dbReference>
<dbReference type="PANTHER" id="PTHR10091">
    <property type="entry name" value="ALDOSE-1-EPIMERASE"/>
    <property type="match status" value="1"/>
</dbReference>
<gene>
    <name evidence="7" type="ORF">P7680_10350</name>
</gene>
<dbReference type="EMBL" id="JARSBO010000005">
    <property type="protein sequence ID" value="MDG4719397.1"/>
    <property type="molecule type" value="Genomic_DNA"/>
</dbReference>
<sequence length="355" mass="39173">MQKSHQKPDMAETSETTRISGKHAPRVTLITSQIRLTVSALGARLCDLHLYEDSNSAGLEGAKGTNITVGLKDDDAYLAQDSYIGAVCGRYANRIENSRYTDPDGREIVLSANEGETHLHGGKDGFDRRIWDITDQSDRSVTFKLASPDGDQGYPGNMVATATYSILAENRLRLEITATCDAPCPVNMTSHAYWNLSGKFDQTAADHVLQINADQWLPVDDKLIPLAETRNVAGTGYDFRSPARVSDMLPHTSQGFDHNFCLTGDRGTLRPIATLSDPDSGRHLKLFSTEAGLQFYLAKHFTGTMKTANDVPLNTSTGIALEPQTWPNSPNRPDFPSPWLKPGETYRHVIEWEFS</sequence>
<dbReference type="SUPFAM" id="SSF74650">
    <property type="entry name" value="Galactose mutarotase-like"/>
    <property type="match status" value="1"/>
</dbReference>
<dbReference type="InterPro" id="IPR015443">
    <property type="entry name" value="Aldose_1-epimerase"/>
</dbReference>
<evidence type="ECO:0000313" key="7">
    <source>
        <dbReference type="EMBL" id="MDG4719397.1"/>
    </source>
</evidence>
<dbReference type="InterPro" id="IPR014718">
    <property type="entry name" value="GH-type_carb-bd"/>
</dbReference>
<comment type="catalytic activity">
    <reaction evidence="5">
        <text>alpha-D-glucose = beta-D-glucose</text>
        <dbReference type="Rhea" id="RHEA:10264"/>
        <dbReference type="ChEBI" id="CHEBI:15903"/>
        <dbReference type="ChEBI" id="CHEBI:17925"/>
        <dbReference type="EC" id="5.1.3.3"/>
    </reaction>
</comment>
<dbReference type="InterPro" id="IPR011013">
    <property type="entry name" value="Gal_mutarotase_sf_dom"/>
</dbReference>
<comment type="caution">
    <text evidence="7">The sequence shown here is derived from an EMBL/GenBank/DDBJ whole genome shotgun (WGS) entry which is preliminary data.</text>
</comment>